<dbReference type="PANTHER" id="PTHR33602">
    <property type="entry name" value="REGULATORY PROTEIN RECX FAMILY PROTEIN"/>
    <property type="match status" value="1"/>
</dbReference>
<dbReference type="Pfam" id="PF21981">
    <property type="entry name" value="RecX_HTH3"/>
    <property type="match status" value="1"/>
</dbReference>
<protein>
    <recommendedName>
        <fullName evidence="3">Regulatory protein RecX</fullName>
    </recommendedName>
</protein>
<dbReference type="InterPro" id="IPR053925">
    <property type="entry name" value="RecX_HTH_3rd"/>
</dbReference>
<name>A0ABT5L424_9ALTE</name>
<sequence>MTDCPRKIIMESITRMLARREHAYHELLRKLSQKGFALADCVPVVDEYKSAGIQSDARYAEMRVRSGINKGHGPARLKADCQQWDIDERYVTQAFEECQADWFELAVVVRHKRFGTGAARDSKDKSKQIRFLQYRGFYSEHIQYALSVVEE</sequence>
<accession>A0ABT5L424</accession>
<dbReference type="InterPro" id="IPR036388">
    <property type="entry name" value="WH-like_DNA-bd_sf"/>
</dbReference>
<dbReference type="InterPro" id="IPR003783">
    <property type="entry name" value="Regulatory_RecX"/>
</dbReference>
<dbReference type="InterPro" id="IPR053924">
    <property type="entry name" value="RecX_HTH_2nd"/>
</dbReference>
<dbReference type="EMBL" id="JAQQXP010000001">
    <property type="protein sequence ID" value="MDC8830528.1"/>
    <property type="molecule type" value="Genomic_DNA"/>
</dbReference>
<feature type="domain" description="RecX second three-helical" evidence="5">
    <location>
        <begin position="55"/>
        <end position="94"/>
    </location>
</feature>
<comment type="caution">
    <text evidence="7">The sequence shown here is derived from an EMBL/GenBank/DDBJ whole genome shotgun (WGS) entry which is preliminary data.</text>
</comment>
<dbReference type="Pfam" id="PF02631">
    <property type="entry name" value="RecX_HTH2"/>
    <property type="match status" value="1"/>
</dbReference>
<evidence type="ECO:0000313" key="7">
    <source>
        <dbReference type="EMBL" id="MDC8830528.1"/>
    </source>
</evidence>
<comment type="subcellular location">
    <subcellularLocation>
        <location evidence="1">Cytoplasm</location>
    </subcellularLocation>
</comment>
<reference evidence="7 8" key="1">
    <citation type="submission" date="2022-10" db="EMBL/GenBank/DDBJ databases">
        <title>Alteromonas sp. chi3 Genome sequencing.</title>
        <authorList>
            <person name="Park S."/>
        </authorList>
    </citation>
    <scope>NUCLEOTIDE SEQUENCE [LARGE SCALE GENOMIC DNA]</scope>
    <source>
        <strain evidence="8">chi3</strain>
    </source>
</reference>
<dbReference type="Gene3D" id="1.10.10.10">
    <property type="entry name" value="Winged helix-like DNA-binding domain superfamily/Winged helix DNA-binding domain"/>
    <property type="match status" value="3"/>
</dbReference>
<proteinExistence type="inferred from homology"/>
<organism evidence="7 8">
    <name type="scientific">Alteromonas gilva</name>
    <dbReference type="NCBI Taxonomy" id="2987522"/>
    <lineage>
        <taxon>Bacteria</taxon>
        <taxon>Pseudomonadati</taxon>
        <taxon>Pseudomonadota</taxon>
        <taxon>Gammaproteobacteria</taxon>
        <taxon>Alteromonadales</taxon>
        <taxon>Alteromonadaceae</taxon>
        <taxon>Alteromonas/Salinimonas group</taxon>
        <taxon>Alteromonas</taxon>
    </lineage>
</organism>
<evidence type="ECO:0000313" key="8">
    <source>
        <dbReference type="Proteomes" id="UP001218788"/>
    </source>
</evidence>
<dbReference type="RefSeq" id="WP_273639452.1">
    <property type="nucleotide sequence ID" value="NZ_JAQQXP010000001.1"/>
</dbReference>
<evidence type="ECO:0000259" key="6">
    <source>
        <dbReference type="Pfam" id="PF21981"/>
    </source>
</evidence>
<dbReference type="PANTHER" id="PTHR33602:SF1">
    <property type="entry name" value="REGULATORY PROTEIN RECX FAMILY PROTEIN"/>
    <property type="match status" value="1"/>
</dbReference>
<keyword evidence="8" id="KW-1185">Reference proteome</keyword>
<gene>
    <name evidence="7" type="ORF">OIK42_07080</name>
</gene>
<evidence type="ECO:0000256" key="4">
    <source>
        <dbReference type="ARBA" id="ARBA00022490"/>
    </source>
</evidence>
<feature type="domain" description="RecX third three-helical" evidence="6">
    <location>
        <begin position="101"/>
        <end position="146"/>
    </location>
</feature>
<keyword evidence="4" id="KW-0963">Cytoplasm</keyword>
<evidence type="ECO:0000256" key="1">
    <source>
        <dbReference type="ARBA" id="ARBA00004496"/>
    </source>
</evidence>
<comment type="similarity">
    <text evidence="2">Belongs to the RecX family.</text>
</comment>
<evidence type="ECO:0000256" key="2">
    <source>
        <dbReference type="ARBA" id="ARBA00009695"/>
    </source>
</evidence>
<evidence type="ECO:0000256" key="3">
    <source>
        <dbReference type="ARBA" id="ARBA00018111"/>
    </source>
</evidence>
<dbReference type="Proteomes" id="UP001218788">
    <property type="component" value="Unassembled WGS sequence"/>
</dbReference>
<evidence type="ECO:0000259" key="5">
    <source>
        <dbReference type="Pfam" id="PF02631"/>
    </source>
</evidence>